<comment type="caution">
    <text evidence="2">The sequence shown here is derived from an EMBL/GenBank/DDBJ whole genome shotgun (WGS) entry which is preliminary data.</text>
</comment>
<dbReference type="InterPro" id="IPR009492">
    <property type="entry name" value="TniQ"/>
</dbReference>
<sequence length="180" mass="20901">MTGLSGRVLPVHPQPKDDEIFSSWLCRIAQANGLKLHTLEVQVWGRKKQIWTRDIDRSIDDATLARVAELSGTPLDRARETCLQSLEGKLFERLVVKSNSDWVLPSGVYHRKRRRHAMQFCPLCLAQDASPYYRRSWRLALSTFCTVHDIMLHECCPSCEEPVAFHRQELGDRWTSRIIW</sequence>
<evidence type="ECO:0000313" key="3">
    <source>
        <dbReference type="Proteomes" id="UP000534388"/>
    </source>
</evidence>
<reference evidence="2 3" key="1">
    <citation type="submission" date="2020-07" db="EMBL/GenBank/DDBJ databases">
        <title>Novel species isolated from subtropical streams in China.</title>
        <authorList>
            <person name="Lu H."/>
        </authorList>
    </citation>
    <scope>NUCLEOTIDE SEQUENCE [LARGE SCALE GENOMIC DNA]</scope>
    <source>
        <strain evidence="2 3">LX20W</strain>
    </source>
</reference>
<organism evidence="2 3">
    <name type="scientific">Rugamonas brunnea</name>
    <dbReference type="NCBI Taxonomy" id="2758569"/>
    <lineage>
        <taxon>Bacteria</taxon>
        <taxon>Pseudomonadati</taxon>
        <taxon>Pseudomonadota</taxon>
        <taxon>Betaproteobacteria</taxon>
        <taxon>Burkholderiales</taxon>
        <taxon>Oxalobacteraceae</taxon>
        <taxon>Telluria group</taxon>
        <taxon>Rugamonas</taxon>
    </lineage>
</organism>
<name>A0A7W2EXF1_9BURK</name>
<keyword evidence="3" id="KW-1185">Reference proteome</keyword>
<dbReference type="Proteomes" id="UP000534388">
    <property type="component" value="Unassembled WGS sequence"/>
</dbReference>
<evidence type="ECO:0000259" key="1">
    <source>
        <dbReference type="Pfam" id="PF06527"/>
    </source>
</evidence>
<feature type="domain" description="TniQ" evidence="1">
    <location>
        <begin position="10"/>
        <end position="152"/>
    </location>
</feature>
<gene>
    <name evidence="2" type="ORF">H3H37_25335</name>
</gene>
<dbReference type="EMBL" id="JACEZT010000039">
    <property type="protein sequence ID" value="MBA5640387.1"/>
    <property type="molecule type" value="Genomic_DNA"/>
</dbReference>
<dbReference type="Pfam" id="PF06527">
    <property type="entry name" value="TniQ"/>
    <property type="match status" value="1"/>
</dbReference>
<protein>
    <submittedName>
        <fullName evidence="2">TniQ family protein</fullName>
    </submittedName>
</protein>
<dbReference type="AlphaFoldDB" id="A0A7W2EXF1"/>
<evidence type="ECO:0000313" key="2">
    <source>
        <dbReference type="EMBL" id="MBA5640387.1"/>
    </source>
</evidence>
<accession>A0A7W2EXF1</accession>
<proteinExistence type="predicted"/>